<dbReference type="EMBL" id="SBIW01000012">
    <property type="protein sequence ID" value="RWY48014.1"/>
    <property type="molecule type" value="Genomic_DNA"/>
</dbReference>
<keyword evidence="2" id="KW-1185">Reference proteome</keyword>
<dbReference type="Proteomes" id="UP000286701">
    <property type="component" value="Unassembled WGS sequence"/>
</dbReference>
<dbReference type="RefSeq" id="WP_128535908.1">
    <property type="nucleotide sequence ID" value="NZ_SBIW01000012.1"/>
</dbReference>
<dbReference type="AlphaFoldDB" id="A0A3S3V8L8"/>
<gene>
    <name evidence="1" type="ORF">EPL05_20720</name>
</gene>
<reference evidence="1 2" key="1">
    <citation type="submission" date="2019-01" db="EMBL/GenBank/DDBJ databases">
        <title>Mucilaginibacter antarcticum sp. nov., isolated from antarctic soil.</title>
        <authorList>
            <person name="Yan Y.-Q."/>
            <person name="Du Z.-J."/>
        </authorList>
    </citation>
    <scope>NUCLEOTIDE SEQUENCE [LARGE SCALE GENOMIC DNA]</scope>
    <source>
        <strain evidence="1 2">F01003</strain>
    </source>
</reference>
<accession>A0A3S3V8L8</accession>
<comment type="caution">
    <text evidence="1">The sequence shown here is derived from an EMBL/GenBank/DDBJ whole genome shotgun (WGS) entry which is preliminary data.</text>
</comment>
<evidence type="ECO:0000313" key="2">
    <source>
        <dbReference type="Proteomes" id="UP000286701"/>
    </source>
</evidence>
<protein>
    <submittedName>
        <fullName evidence="1">Uncharacterized protein</fullName>
    </submittedName>
</protein>
<dbReference type="OrthoDB" id="797136at2"/>
<name>A0A3S3V8L8_9SPHI</name>
<evidence type="ECO:0000313" key="1">
    <source>
        <dbReference type="EMBL" id="RWY48014.1"/>
    </source>
</evidence>
<sequence length="153" mass="17471">MKKALTTVLLLLTMPVLYGFGAFMDEQQWVSWGTKALTESYDPSGETNITKWEIMLTTDHFIRLRKTYQQGNQEYYSFNIKRLSGLNYLPGNELTDTLQVQTQTDDIIIQTYGNPIGDLDSMATTLNIPVKKLMPGRLDSLKQALIFLRQKGL</sequence>
<organism evidence="1 2">
    <name type="scientific">Mucilaginibacter gilvus</name>
    <dbReference type="NCBI Taxonomy" id="2305909"/>
    <lineage>
        <taxon>Bacteria</taxon>
        <taxon>Pseudomonadati</taxon>
        <taxon>Bacteroidota</taxon>
        <taxon>Sphingobacteriia</taxon>
        <taxon>Sphingobacteriales</taxon>
        <taxon>Sphingobacteriaceae</taxon>
        <taxon>Mucilaginibacter</taxon>
    </lineage>
</organism>
<proteinExistence type="predicted"/>